<evidence type="ECO:0000313" key="10">
    <source>
        <dbReference type="Proteomes" id="UP000050326"/>
    </source>
</evidence>
<evidence type="ECO:0000256" key="4">
    <source>
        <dbReference type="ARBA" id="ARBA00022692"/>
    </source>
</evidence>
<evidence type="ECO:0000256" key="1">
    <source>
        <dbReference type="ARBA" id="ARBA00004370"/>
    </source>
</evidence>
<dbReference type="GO" id="GO:0005524">
    <property type="term" value="F:ATP binding"/>
    <property type="evidence" value="ECO:0007669"/>
    <property type="project" value="InterPro"/>
</dbReference>
<evidence type="ECO:0000256" key="3">
    <source>
        <dbReference type="ARBA" id="ARBA00022539"/>
    </source>
</evidence>
<dbReference type="STRING" id="36849.OXPF_01550"/>
<dbReference type="RefSeq" id="WP_054873311.1">
    <property type="nucleotide sequence ID" value="NZ_LKET01000012.1"/>
</dbReference>
<keyword evidence="3" id="KW-0104">Cadmium</keyword>
<dbReference type="NCBIfam" id="TIGR01494">
    <property type="entry name" value="ATPase_P-type"/>
    <property type="match status" value="1"/>
</dbReference>
<comment type="subcellular location">
    <subcellularLocation>
        <location evidence="1">Membrane</location>
    </subcellularLocation>
</comment>
<keyword evidence="9" id="KW-0378">Hydrolase</keyword>
<evidence type="ECO:0000256" key="8">
    <source>
        <dbReference type="ARBA" id="ARBA00049338"/>
    </source>
</evidence>
<dbReference type="SUPFAM" id="SSF56784">
    <property type="entry name" value="HAD-like"/>
    <property type="match status" value="1"/>
</dbReference>
<evidence type="ECO:0000256" key="7">
    <source>
        <dbReference type="ARBA" id="ARBA00039103"/>
    </source>
</evidence>
<sequence length="134" mass="14170">MGNAAKRGILIKGGNHLEKIGQTVLFVARGKKLIGLIGIKDRVRKGSYGAIRNLRHKGIDDIALITGDCTEVGELVKNELGLDSLYANILPKGKVRIVENYQEQGKMVTMVGEGINDSPALATADIGIAMGTGG</sequence>
<dbReference type="PRINTS" id="PR00120">
    <property type="entry name" value="HATPASE"/>
</dbReference>
<evidence type="ECO:0000256" key="5">
    <source>
        <dbReference type="ARBA" id="ARBA00022989"/>
    </source>
</evidence>
<keyword evidence="10" id="KW-1185">Reference proteome</keyword>
<gene>
    <name evidence="9" type="primary">copA_1</name>
    <name evidence="9" type="ORF">OXPF_01550</name>
</gene>
<evidence type="ECO:0000313" key="9">
    <source>
        <dbReference type="EMBL" id="KPU46236.1"/>
    </source>
</evidence>
<proteinExistence type="inferred from homology"/>
<dbReference type="AlphaFoldDB" id="A0A0P8Z260"/>
<dbReference type="GO" id="GO:0008551">
    <property type="term" value="F:P-type cadmium transporter activity"/>
    <property type="evidence" value="ECO:0007669"/>
    <property type="project" value="UniProtKB-EC"/>
</dbReference>
<dbReference type="PANTHER" id="PTHR48085">
    <property type="entry name" value="CADMIUM/ZINC-TRANSPORTING ATPASE HMA2-RELATED"/>
    <property type="match status" value="1"/>
</dbReference>
<keyword evidence="4" id="KW-0812">Transmembrane</keyword>
<name>A0A0P8Z260_9CLOT</name>
<reference evidence="9 10" key="1">
    <citation type="submission" date="2015-09" db="EMBL/GenBank/DDBJ databases">
        <title>Genome sequence of Oxobacter pfennigii DSM 3222.</title>
        <authorList>
            <person name="Poehlein A."/>
            <person name="Bengelsdorf F.R."/>
            <person name="Schiel-Bengelsdorf B."/>
            <person name="Duerre P."/>
            <person name="Daniel R."/>
        </authorList>
    </citation>
    <scope>NUCLEOTIDE SEQUENCE [LARGE SCALE GENOMIC DNA]</scope>
    <source>
        <strain evidence="9 10">DSM 3222</strain>
    </source>
</reference>
<comment type="catalytic activity">
    <reaction evidence="8">
        <text>Cd(2+)(in) + ATP + H2O = Cd(2+)(out) + ADP + phosphate + H(+)</text>
        <dbReference type="Rhea" id="RHEA:12132"/>
        <dbReference type="ChEBI" id="CHEBI:15377"/>
        <dbReference type="ChEBI" id="CHEBI:15378"/>
        <dbReference type="ChEBI" id="CHEBI:30616"/>
        <dbReference type="ChEBI" id="CHEBI:43474"/>
        <dbReference type="ChEBI" id="CHEBI:48775"/>
        <dbReference type="ChEBI" id="CHEBI:456216"/>
        <dbReference type="EC" id="7.2.2.21"/>
    </reaction>
</comment>
<dbReference type="EC" id="7.2.2.21" evidence="7"/>
<dbReference type="InterPro" id="IPR023214">
    <property type="entry name" value="HAD_sf"/>
</dbReference>
<dbReference type="Pfam" id="PF00702">
    <property type="entry name" value="Hydrolase"/>
    <property type="match status" value="1"/>
</dbReference>
<comment type="similarity">
    <text evidence="2">Belongs to the cation transport ATPase (P-type) (TC 3.A.3) family. Type IB subfamily.</text>
</comment>
<keyword evidence="6" id="KW-0472">Membrane</keyword>
<dbReference type="PATRIC" id="fig|36849.3.peg.171"/>
<protein>
    <recommendedName>
        <fullName evidence="7">Cd(2+)-exporting ATPase</fullName>
        <ecNumber evidence="7">7.2.2.21</ecNumber>
    </recommendedName>
</protein>
<dbReference type="Gene3D" id="3.40.50.1000">
    <property type="entry name" value="HAD superfamily/HAD-like"/>
    <property type="match status" value="1"/>
</dbReference>
<dbReference type="EMBL" id="LKET01000012">
    <property type="protein sequence ID" value="KPU46236.1"/>
    <property type="molecule type" value="Genomic_DNA"/>
</dbReference>
<dbReference type="InterPro" id="IPR051014">
    <property type="entry name" value="Cation_Transport_ATPase_IB"/>
</dbReference>
<keyword evidence="5" id="KW-1133">Transmembrane helix</keyword>
<comment type="caution">
    <text evidence="9">The sequence shown here is derived from an EMBL/GenBank/DDBJ whole genome shotgun (WGS) entry which is preliminary data.</text>
</comment>
<evidence type="ECO:0000256" key="6">
    <source>
        <dbReference type="ARBA" id="ARBA00023136"/>
    </source>
</evidence>
<dbReference type="Gene3D" id="3.40.1110.10">
    <property type="entry name" value="Calcium-transporting ATPase, cytoplasmic domain N"/>
    <property type="match status" value="1"/>
</dbReference>
<dbReference type="PRINTS" id="PR00119">
    <property type="entry name" value="CATATPASE"/>
</dbReference>
<evidence type="ECO:0000256" key="2">
    <source>
        <dbReference type="ARBA" id="ARBA00006024"/>
    </source>
</evidence>
<accession>A0A0P8Z260</accession>
<dbReference type="Proteomes" id="UP000050326">
    <property type="component" value="Unassembled WGS sequence"/>
</dbReference>
<dbReference type="InterPro" id="IPR001757">
    <property type="entry name" value="P_typ_ATPase"/>
</dbReference>
<organism evidence="9 10">
    <name type="scientific">Oxobacter pfennigii</name>
    <dbReference type="NCBI Taxonomy" id="36849"/>
    <lineage>
        <taxon>Bacteria</taxon>
        <taxon>Bacillati</taxon>
        <taxon>Bacillota</taxon>
        <taxon>Clostridia</taxon>
        <taxon>Eubacteriales</taxon>
        <taxon>Clostridiaceae</taxon>
        <taxon>Oxobacter</taxon>
    </lineage>
</organism>
<dbReference type="OrthoDB" id="9760364at2"/>
<dbReference type="GO" id="GO:0016020">
    <property type="term" value="C:membrane"/>
    <property type="evidence" value="ECO:0007669"/>
    <property type="project" value="UniProtKB-SubCell"/>
</dbReference>
<dbReference type="InterPro" id="IPR036412">
    <property type="entry name" value="HAD-like_sf"/>
</dbReference>
<dbReference type="GO" id="GO:0016887">
    <property type="term" value="F:ATP hydrolysis activity"/>
    <property type="evidence" value="ECO:0007669"/>
    <property type="project" value="InterPro"/>
</dbReference>
<dbReference type="InterPro" id="IPR023299">
    <property type="entry name" value="ATPase_P-typ_cyto_dom_N"/>
</dbReference>